<comment type="caution">
    <text evidence="1">The sequence shown here is derived from an EMBL/GenBank/DDBJ whole genome shotgun (WGS) entry which is preliminary data.</text>
</comment>
<dbReference type="InterPro" id="IPR028082">
    <property type="entry name" value="Peripla_BP_I"/>
</dbReference>
<dbReference type="EMBL" id="BARU01047662">
    <property type="protein sequence ID" value="GAI01043.1"/>
    <property type="molecule type" value="Genomic_DNA"/>
</dbReference>
<dbReference type="CDD" id="cd06268">
    <property type="entry name" value="PBP1_ABC_transporter_LIVBP-like"/>
    <property type="match status" value="1"/>
</dbReference>
<dbReference type="AlphaFoldDB" id="X1K3D7"/>
<feature type="non-terminal residue" evidence="1">
    <location>
        <position position="99"/>
    </location>
</feature>
<dbReference type="Gene3D" id="3.40.50.2300">
    <property type="match status" value="2"/>
</dbReference>
<dbReference type="SUPFAM" id="SSF53822">
    <property type="entry name" value="Periplasmic binding protein-like I"/>
    <property type="match status" value="1"/>
</dbReference>
<reference evidence="1" key="1">
    <citation type="journal article" date="2014" name="Front. Microbiol.">
        <title>High frequency of phylogenetically diverse reductive dehalogenase-homologous genes in deep subseafloor sedimentary metagenomes.</title>
        <authorList>
            <person name="Kawai M."/>
            <person name="Futagami T."/>
            <person name="Toyoda A."/>
            <person name="Takaki Y."/>
            <person name="Nishi S."/>
            <person name="Hori S."/>
            <person name="Arai W."/>
            <person name="Tsubouchi T."/>
            <person name="Morono Y."/>
            <person name="Uchiyama I."/>
            <person name="Ito T."/>
            <person name="Fujiyama A."/>
            <person name="Inagaki F."/>
            <person name="Takami H."/>
        </authorList>
    </citation>
    <scope>NUCLEOTIDE SEQUENCE</scope>
    <source>
        <strain evidence="1">Expedition CK06-06</strain>
    </source>
</reference>
<feature type="non-terminal residue" evidence="1">
    <location>
        <position position="1"/>
    </location>
</feature>
<proteinExistence type="predicted"/>
<name>X1K3D7_9ZZZZ</name>
<accession>X1K3D7</accession>
<protein>
    <submittedName>
        <fullName evidence="1">Uncharacterized protein</fullName>
    </submittedName>
</protein>
<evidence type="ECO:0000313" key="1">
    <source>
        <dbReference type="EMBL" id="GAI01043.1"/>
    </source>
</evidence>
<organism evidence="1">
    <name type="scientific">marine sediment metagenome</name>
    <dbReference type="NCBI Taxonomy" id="412755"/>
    <lineage>
        <taxon>unclassified sequences</taxon>
        <taxon>metagenomes</taxon>
        <taxon>ecological metagenomes</taxon>
    </lineage>
</organism>
<gene>
    <name evidence="1" type="ORF">S03H2_71299</name>
</gene>
<sequence length="99" mass="11027">VWGAVAPSITIPSSKYINRICGTLREQNDATAKWARKFVPDFYGVDLDTFVLICDSSEYGLMNKEYFSKSVKKYGGEILAAYDVAVGQLDFTTELTKAK</sequence>